<evidence type="ECO:0000313" key="3">
    <source>
        <dbReference type="Proteomes" id="UP000031561"/>
    </source>
</evidence>
<evidence type="ECO:0000313" key="2">
    <source>
        <dbReference type="EMBL" id="MCM1983260.1"/>
    </source>
</evidence>
<gene>
    <name evidence="2" type="ORF">QQ91_0010565</name>
</gene>
<organism evidence="2 3">
    <name type="scientific">Lyngbya confervoides BDU141951</name>
    <dbReference type="NCBI Taxonomy" id="1574623"/>
    <lineage>
        <taxon>Bacteria</taxon>
        <taxon>Bacillati</taxon>
        <taxon>Cyanobacteriota</taxon>
        <taxon>Cyanophyceae</taxon>
        <taxon>Oscillatoriophycideae</taxon>
        <taxon>Oscillatoriales</taxon>
        <taxon>Microcoleaceae</taxon>
        <taxon>Lyngbya</taxon>
    </lineage>
</organism>
<keyword evidence="3" id="KW-1185">Reference proteome</keyword>
<dbReference type="AlphaFoldDB" id="A0ABD4T4J2"/>
<feature type="region of interest" description="Disordered" evidence="1">
    <location>
        <begin position="52"/>
        <end position="98"/>
    </location>
</feature>
<dbReference type="RefSeq" id="WP_166282221.1">
    <property type="nucleotide sequence ID" value="NZ_JTHE03000060.1"/>
</dbReference>
<feature type="region of interest" description="Disordered" evidence="1">
    <location>
        <begin position="1"/>
        <end position="31"/>
    </location>
</feature>
<comment type="caution">
    <text evidence="2">The sequence shown here is derived from an EMBL/GenBank/DDBJ whole genome shotgun (WGS) entry which is preliminary data.</text>
</comment>
<proteinExistence type="predicted"/>
<sequence>MRSYLQRVAQSAQRPPRSVQPFVRSASPIAEQDQRLGMAGYEAADLISLAEPTAPLEVPPEAVHPSSPNTPERPPVTASTGDGMVQRKLASPSAEGLSASPAILGAAMAEGRSEAIAPAHPSAAPAPDVVSQNFLSVPTPVARPFPEMGQPPSGAPPWERPEQLPSPLLPSPLPGQAFPVQPDSVSDRDRQVLPPPEVPQPSMSAFLPEVPQPIERLQPEPPSGLVNSAPLSAEPIVRESVTVLPHPVRQPDADALPVLEPNLGIKLESATREGRSSQSDLPLGGPPVPAAPQVVIGRVNVEVVTPPASPSAAAKPGPQTAESVSVIGPLSGRLPTNLRLSLRGR</sequence>
<name>A0ABD4T4J2_9CYAN</name>
<feature type="region of interest" description="Disordered" evidence="1">
    <location>
        <begin position="139"/>
        <end position="205"/>
    </location>
</feature>
<feature type="region of interest" description="Disordered" evidence="1">
    <location>
        <begin position="268"/>
        <end position="291"/>
    </location>
</feature>
<dbReference type="Proteomes" id="UP000031561">
    <property type="component" value="Unassembled WGS sequence"/>
</dbReference>
<feature type="region of interest" description="Disordered" evidence="1">
    <location>
        <begin position="307"/>
        <end position="345"/>
    </location>
</feature>
<protein>
    <submittedName>
        <fullName evidence="2">Uncharacterized protein</fullName>
    </submittedName>
</protein>
<accession>A0ABD4T4J2</accession>
<dbReference type="EMBL" id="JTHE03000060">
    <property type="protein sequence ID" value="MCM1983260.1"/>
    <property type="molecule type" value="Genomic_DNA"/>
</dbReference>
<reference evidence="2 3" key="1">
    <citation type="journal article" date="2015" name="Genome Announc.">
        <title>Draft Genome Sequence of Filamentous Marine Cyanobacterium Lyngbya confervoides Strain BDU141951.</title>
        <authorList>
            <person name="Chandrababunaidu M.M."/>
            <person name="Sen D."/>
            <person name="Tripathy S."/>
        </authorList>
    </citation>
    <scope>NUCLEOTIDE SEQUENCE [LARGE SCALE GENOMIC DNA]</scope>
    <source>
        <strain evidence="2 3">BDU141951</strain>
    </source>
</reference>
<evidence type="ECO:0000256" key="1">
    <source>
        <dbReference type="SAM" id="MobiDB-lite"/>
    </source>
</evidence>